<feature type="compositionally biased region" description="Polar residues" evidence="1">
    <location>
        <begin position="1"/>
        <end position="10"/>
    </location>
</feature>
<proteinExistence type="predicted"/>
<sequence>MANDQNSSRLVHQKEREYSTPTDGMNNTTLTSIYRARVLPFLT</sequence>
<evidence type="ECO:0000313" key="2">
    <source>
        <dbReference type="EMBL" id="JAD62221.1"/>
    </source>
</evidence>
<dbReference type="EMBL" id="GBRH01235674">
    <property type="protein sequence ID" value="JAD62221.1"/>
    <property type="molecule type" value="Transcribed_RNA"/>
</dbReference>
<feature type="region of interest" description="Disordered" evidence="1">
    <location>
        <begin position="1"/>
        <end position="27"/>
    </location>
</feature>
<name>A0A0A9BFV4_ARUDO</name>
<protein>
    <submittedName>
        <fullName evidence="2">Uncharacterized protein</fullName>
    </submittedName>
</protein>
<organism evidence="2">
    <name type="scientific">Arundo donax</name>
    <name type="common">Giant reed</name>
    <name type="synonym">Donax arundinaceus</name>
    <dbReference type="NCBI Taxonomy" id="35708"/>
    <lineage>
        <taxon>Eukaryota</taxon>
        <taxon>Viridiplantae</taxon>
        <taxon>Streptophyta</taxon>
        <taxon>Embryophyta</taxon>
        <taxon>Tracheophyta</taxon>
        <taxon>Spermatophyta</taxon>
        <taxon>Magnoliopsida</taxon>
        <taxon>Liliopsida</taxon>
        <taxon>Poales</taxon>
        <taxon>Poaceae</taxon>
        <taxon>PACMAD clade</taxon>
        <taxon>Arundinoideae</taxon>
        <taxon>Arundineae</taxon>
        <taxon>Arundo</taxon>
    </lineage>
</organism>
<dbReference type="AlphaFoldDB" id="A0A0A9BFV4"/>
<reference evidence="2" key="2">
    <citation type="journal article" date="2015" name="Data Brief">
        <title>Shoot transcriptome of the giant reed, Arundo donax.</title>
        <authorList>
            <person name="Barrero R.A."/>
            <person name="Guerrero F.D."/>
            <person name="Moolhuijzen P."/>
            <person name="Goolsby J.A."/>
            <person name="Tidwell J."/>
            <person name="Bellgard S.E."/>
            <person name="Bellgard M.I."/>
        </authorList>
    </citation>
    <scope>NUCLEOTIDE SEQUENCE</scope>
    <source>
        <tissue evidence="2">Shoot tissue taken approximately 20 cm above the soil surface</tissue>
    </source>
</reference>
<evidence type="ECO:0000256" key="1">
    <source>
        <dbReference type="SAM" id="MobiDB-lite"/>
    </source>
</evidence>
<reference evidence="2" key="1">
    <citation type="submission" date="2014-09" db="EMBL/GenBank/DDBJ databases">
        <authorList>
            <person name="Magalhaes I.L.F."/>
            <person name="Oliveira U."/>
            <person name="Santos F.R."/>
            <person name="Vidigal T.H.D.A."/>
            <person name="Brescovit A.D."/>
            <person name="Santos A.J."/>
        </authorList>
    </citation>
    <scope>NUCLEOTIDE SEQUENCE</scope>
    <source>
        <tissue evidence="2">Shoot tissue taken approximately 20 cm above the soil surface</tissue>
    </source>
</reference>
<accession>A0A0A9BFV4</accession>